<sequence length="219" mass="24404">MENQGVSEGVTLPCIPLPSNSERKPIRTQRLVIRPLREDDLPAFHVLRSQAAAMTGTSQGRPDRNIDESRTALCDFLPPCDRTKFLLGVFLASTGEFMGEGGVHTMSSSVCGWPEIGYKFKEEFWGQGYATEFLAAMLEAWWKLPRSNTGLRFLSSSIPEGSEASEQISAVTEVHDTKSQRVLEKVGFVEFIEWTEPDTQEHRLGQPVTLVGYRLAAPK</sequence>
<keyword evidence="2" id="KW-1185">Reference proteome</keyword>
<dbReference type="Proteomes" id="UP001497680">
    <property type="component" value="Unassembled WGS sequence"/>
</dbReference>
<evidence type="ECO:0000313" key="2">
    <source>
        <dbReference type="Proteomes" id="UP001497680"/>
    </source>
</evidence>
<name>A0ACC0CSN3_9PEZI</name>
<protein>
    <submittedName>
        <fullName evidence="1">Acyl-CoA N-acyltransferase</fullName>
    </submittedName>
</protein>
<gene>
    <name evidence="1" type="ORF">F4821DRAFT_271756</name>
</gene>
<organism evidence="1 2">
    <name type="scientific">Hypoxylon rubiginosum</name>
    <dbReference type="NCBI Taxonomy" id="110542"/>
    <lineage>
        <taxon>Eukaryota</taxon>
        <taxon>Fungi</taxon>
        <taxon>Dikarya</taxon>
        <taxon>Ascomycota</taxon>
        <taxon>Pezizomycotina</taxon>
        <taxon>Sordariomycetes</taxon>
        <taxon>Xylariomycetidae</taxon>
        <taxon>Xylariales</taxon>
        <taxon>Hypoxylaceae</taxon>
        <taxon>Hypoxylon</taxon>
    </lineage>
</organism>
<accession>A0ACC0CSN3</accession>
<reference evidence="1 2" key="1">
    <citation type="journal article" date="2022" name="New Phytol.">
        <title>Ecological generalism drives hyperdiversity of secondary metabolite gene clusters in xylarialean endophytes.</title>
        <authorList>
            <person name="Franco M.E.E."/>
            <person name="Wisecaver J.H."/>
            <person name="Arnold A.E."/>
            <person name="Ju Y.M."/>
            <person name="Slot J.C."/>
            <person name="Ahrendt S."/>
            <person name="Moore L.P."/>
            <person name="Eastman K.E."/>
            <person name="Scott K."/>
            <person name="Konkel Z."/>
            <person name="Mondo S.J."/>
            <person name="Kuo A."/>
            <person name="Hayes R.D."/>
            <person name="Haridas S."/>
            <person name="Andreopoulos B."/>
            <person name="Riley R."/>
            <person name="LaButti K."/>
            <person name="Pangilinan J."/>
            <person name="Lipzen A."/>
            <person name="Amirebrahimi M."/>
            <person name="Yan J."/>
            <person name="Adam C."/>
            <person name="Keymanesh K."/>
            <person name="Ng V."/>
            <person name="Louie K."/>
            <person name="Northen T."/>
            <person name="Drula E."/>
            <person name="Henrissat B."/>
            <person name="Hsieh H.M."/>
            <person name="Youens-Clark K."/>
            <person name="Lutzoni F."/>
            <person name="Miadlikowska J."/>
            <person name="Eastwood D.C."/>
            <person name="Hamelin R.C."/>
            <person name="Grigoriev I.V."/>
            <person name="U'Ren J.M."/>
        </authorList>
    </citation>
    <scope>NUCLEOTIDE SEQUENCE [LARGE SCALE GENOMIC DNA]</scope>
    <source>
        <strain evidence="1 2">ER1909</strain>
    </source>
</reference>
<proteinExistence type="predicted"/>
<comment type="caution">
    <text evidence="1">The sequence shown here is derived from an EMBL/GenBank/DDBJ whole genome shotgun (WGS) entry which is preliminary data.</text>
</comment>
<dbReference type="EMBL" id="MU394351">
    <property type="protein sequence ID" value="KAI6083503.1"/>
    <property type="molecule type" value="Genomic_DNA"/>
</dbReference>
<evidence type="ECO:0000313" key="1">
    <source>
        <dbReference type="EMBL" id="KAI6083503.1"/>
    </source>
</evidence>